<evidence type="ECO:0000313" key="2">
    <source>
        <dbReference type="EMBL" id="GCC24049.1"/>
    </source>
</evidence>
<evidence type="ECO:0000256" key="1">
    <source>
        <dbReference type="SAM" id="MobiDB-lite"/>
    </source>
</evidence>
<dbReference type="EMBL" id="BEZZ01000045">
    <property type="protein sequence ID" value="GCC24049.1"/>
    <property type="molecule type" value="Genomic_DNA"/>
</dbReference>
<evidence type="ECO:0000313" key="3">
    <source>
        <dbReference type="Proteomes" id="UP000287033"/>
    </source>
</evidence>
<feature type="compositionally biased region" description="Gly residues" evidence="1">
    <location>
        <begin position="29"/>
        <end position="38"/>
    </location>
</feature>
<gene>
    <name evidence="2" type="ORF">chiPu_0002448</name>
</gene>
<keyword evidence="3" id="KW-1185">Reference proteome</keyword>
<dbReference type="Proteomes" id="UP000287033">
    <property type="component" value="Unassembled WGS sequence"/>
</dbReference>
<dbReference type="AlphaFoldDB" id="A0A401S0Y3"/>
<reference evidence="2 3" key="1">
    <citation type="journal article" date="2018" name="Nat. Ecol. Evol.">
        <title>Shark genomes provide insights into elasmobranch evolution and the origin of vertebrates.</title>
        <authorList>
            <person name="Hara Y"/>
            <person name="Yamaguchi K"/>
            <person name="Onimaru K"/>
            <person name="Kadota M"/>
            <person name="Koyanagi M"/>
            <person name="Keeley SD"/>
            <person name="Tatsumi K"/>
            <person name="Tanaka K"/>
            <person name="Motone F"/>
            <person name="Kageyama Y"/>
            <person name="Nozu R"/>
            <person name="Adachi N"/>
            <person name="Nishimura O"/>
            <person name="Nakagawa R"/>
            <person name="Tanegashima C"/>
            <person name="Kiyatake I"/>
            <person name="Matsumoto R"/>
            <person name="Murakumo K"/>
            <person name="Nishida K"/>
            <person name="Terakita A"/>
            <person name="Kuratani S"/>
            <person name="Sato K"/>
            <person name="Hyodo S Kuraku.S."/>
        </authorList>
    </citation>
    <scope>NUCLEOTIDE SEQUENCE [LARGE SCALE GENOMIC DNA]</scope>
</reference>
<name>A0A401S0Y3_CHIPU</name>
<feature type="region of interest" description="Disordered" evidence="1">
    <location>
        <begin position="1"/>
        <end position="38"/>
    </location>
</feature>
<comment type="caution">
    <text evidence="2">The sequence shown here is derived from an EMBL/GenBank/DDBJ whole genome shotgun (WGS) entry which is preliminary data.</text>
</comment>
<accession>A0A401S0Y3</accession>
<protein>
    <submittedName>
        <fullName evidence="2">Uncharacterized protein</fullName>
    </submittedName>
</protein>
<proteinExistence type="predicted"/>
<organism evidence="2 3">
    <name type="scientific">Chiloscyllium punctatum</name>
    <name type="common">Brownbanded bambooshark</name>
    <name type="synonym">Hemiscyllium punctatum</name>
    <dbReference type="NCBI Taxonomy" id="137246"/>
    <lineage>
        <taxon>Eukaryota</taxon>
        <taxon>Metazoa</taxon>
        <taxon>Chordata</taxon>
        <taxon>Craniata</taxon>
        <taxon>Vertebrata</taxon>
        <taxon>Chondrichthyes</taxon>
        <taxon>Elasmobranchii</taxon>
        <taxon>Galeomorphii</taxon>
        <taxon>Galeoidea</taxon>
        <taxon>Orectolobiformes</taxon>
        <taxon>Hemiscylliidae</taxon>
        <taxon>Chiloscyllium</taxon>
    </lineage>
</organism>
<sequence length="73" mass="8098">MIQVLGSLREPPKPQLPSNKSQRRRMRVTGGGGEGAGRGHTWLKYLGLYFGSSKVILQMLSRAEVGFLSMYIC</sequence>